<sequence length="219" mass="24519">MATRSRRISRSSTLITDTRASRDEVIRRPQRRGRSILVLMILLLLWSVCLGIGLAQATEGKSATKPTPPAVNSTPVKAIASADAAAIGTVDAVPPRYQLGQELYLEACATCHIGIPPQVMPSETWRVLLQDPQHYGVRIQPLVSPELQATWSYLSTYSRDLWKDEPVPYRVYQSRYFKALHPLVEFPNRQVKISSCATCHPGADKYDFRTLSSEWQNAP</sequence>
<dbReference type="GO" id="GO:0020037">
    <property type="term" value="F:heme binding"/>
    <property type="evidence" value="ECO:0007669"/>
    <property type="project" value="InterPro"/>
</dbReference>
<evidence type="ECO:0000313" key="2">
    <source>
        <dbReference type="EMBL" id="HFM98112.1"/>
    </source>
</evidence>
<dbReference type="AlphaFoldDB" id="A0A7C3PCT9"/>
<reference evidence="2" key="1">
    <citation type="journal article" date="2020" name="mSystems">
        <title>Genome- and Community-Level Interaction Insights into Carbon Utilization and Element Cycling Functions of Hydrothermarchaeota in Hydrothermal Sediment.</title>
        <authorList>
            <person name="Zhou Z."/>
            <person name="Liu Y."/>
            <person name="Xu W."/>
            <person name="Pan J."/>
            <person name="Luo Z.H."/>
            <person name="Li M."/>
        </authorList>
    </citation>
    <scope>NUCLEOTIDE SEQUENCE [LARGE SCALE GENOMIC DNA]</scope>
    <source>
        <strain evidence="2">SpSt-418</strain>
    </source>
</reference>
<dbReference type="GO" id="GO:0009055">
    <property type="term" value="F:electron transfer activity"/>
    <property type="evidence" value="ECO:0007669"/>
    <property type="project" value="InterPro"/>
</dbReference>
<name>A0A7C3PCT9_9CYAN</name>
<dbReference type="InterPro" id="IPR036909">
    <property type="entry name" value="Cyt_c-like_dom_sf"/>
</dbReference>
<gene>
    <name evidence="2" type="ORF">ENR64_10230</name>
</gene>
<evidence type="ECO:0000256" key="1">
    <source>
        <dbReference type="SAM" id="Phobius"/>
    </source>
</evidence>
<keyword evidence="1" id="KW-0472">Membrane</keyword>
<dbReference type="Pfam" id="PF09626">
    <property type="entry name" value="DHC"/>
    <property type="match status" value="1"/>
</dbReference>
<comment type="caution">
    <text evidence="2">The sequence shown here is derived from an EMBL/GenBank/DDBJ whole genome shotgun (WGS) entry which is preliminary data.</text>
</comment>
<proteinExistence type="predicted"/>
<dbReference type="InterPro" id="IPR018588">
    <property type="entry name" value="Dihaem_cytochrome-c"/>
</dbReference>
<dbReference type="EMBL" id="DSRU01000148">
    <property type="protein sequence ID" value="HFM98112.1"/>
    <property type="molecule type" value="Genomic_DNA"/>
</dbReference>
<dbReference type="SUPFAM" id="SSF46626">
    <property type="entry name" value="Cytochrome c"/>
    <property type="match status" value="1"/>
</dbReference>
<protein>
    <submittedName>
        <fullName evidence="2">Diheme cytochrome C</fullName>
    </submittedName>
</protein>
<feature type="transmembrane region" description="Helical" evidence="1">
    <location>
        <begin position="36"/>
        <end position="55"/>
    </location>
</feature>
<keyword evidence="1" id="KW-1133">Transmembrane helix</keyword>
<organism evidence="2">
    <name type="scientific">Oscillatoriales cyanobacterium SpSt-418</name>
    <dbReference type="NCBI Taxonomy" id="2282169"/>
    <lineage>
        <taxon>Bacteria</taxon>
        <taxon>Bacillati</taxon>
        <taxon>Cyanobacteriota</taxon>
        <taxon>Cyanophyceae</taxon>
        <taxon>Oscillatoriophycideae</taxon>
        <taxon>Oscillatoriales</taxon>
    </lineage>
</organism>
<accession>A0A7C3PCT9</accession>
<keyword evidence="1" id="KW-0812">Transmembrane</keyword>